<protein>
    <submittedName>
        <fullName evidence="1">Uncharacterized protein</fullName>
    </submittedName>
</protein>
<proteinExistence type="predicted"/>
<organism evidence="1 2">
    <name type="scientific">Smallanthus sonchifolius</name>
    <dbReference type="NCBI Taxonomy" id="185202"/>
    <lineage>
        <taxon>Eukaryota</taxon>
        <taxon>Viridiplantae</taxon>
        <taxon>Streptophyta</taxon>
        <taxon>Embryophyta</taxon>
        <taxon>Tracheophyta</taxon>
        <taxon>Spermatophyta</taxon>
        <taxon>Magnoliopsida</taxon>
        <taxon>eudicotyledons</taxon>
        <taxon>Gunneridae</taxon>
        <taxon>Pentapetalae</taxon>
        <taxon>asterids</taxon>
        <taxon>campanulids</taxon>
        <taxon>Asterales</taxon>
        <taxon>Asteraceae</taxon>
        <taxon>Asteroideae</taxon>
        <taxon>Heliantheae alliance</taxon>
        <taxon>Millerieae</taxon>
        <taxon>Smallanthus</taxon>
    </lineage>
</organism>
<dbReference type="EMBL" id="CM042021">
    <property type="protein sequence ID" value="KAI3819894.1"/>
    <property type="molecule type" value="Genomic_DNA"/>
</dbReference>
<reference evidence="1 2" key="2">
    <citation type="journal article" date="2022" name="Mol. Ecol. Resour.">
        <title>The genomes of chicory, endive, great burdock and yacon provide insights into Asteraceae paleo-polyploidization history and plant inulin production.</title>
        <authorList>
            <person name="Fan W."/>
            <person name="Wang S."/>
            <person name="Wang H."/>
            <person name="Wang A."/>
            <person name="Jiang F."/>
            <person name="Liu H."/>
            <person name="Zhao H."/>
            <person name="Xu D."/>
            <person name="Zhang Y."/>
        </authorList>
    </citation>
    <scope>NUCLEOTIDE SEQUENCE [LARGE SCALE GENOMIC DNA]</scope>
    <source>
        <strain evidence="2">cv. Yunnan</strain>
        <tissue evidence="1">Leaves</tissue>
    </source>
</reference>
<dbReference type="Proteomes" id="UP001056120">
    <property type="component" value="Linkage Group LG04"/>
</dbReference>
<evidence type="ECO:0000313" key="2">
    <source>
        <dbReference type="Proteomes" id="UP001056120"/>
    </source>
</evidence>
<keyword evidence="2" id="KW-1185">Reference proteome</keyword>
<comment type="caution">
    <text evidence="1">The sequence shown here is derived from an EMBL/GenBank/DDBJ whole genome shotgun (WGS) entry which is preliminary data.</text>
</comment>
<sequence length="129" mass="14620">MGYTRNSHLCPEIQNSTAFFIILLILSSTHARFTPRGGSNSKLIDNNTQVIDNEDEDYGQMGVRIMMIGSKPPTCDWKKYCRRCGKCEAIQAPIVGPSRSTNTTTRRDDISNYKPMCWKCKCGDFIFNP</sequence>
<accession>A0ACB9JHE8</accession>
<gene>
    <name evidence="1" type="ORF">L1987_13747</name>
</gene>
<evidence type="ECO:0000313" key="1">
    <source>
        <dbReference type="EMBL" id="KAI3819894.1"/>
    </source>
</evidence>
<name>A0ACB9JHE8_9ASTR</name>
<reference evidence="2" key="1">
    <citation type="journal article" date="2022" name="Mol. Ecol. Resour.">
        <title>The genomes of chicory, endive, great burdock and yacon provide insights into Asteraceae palaeo-polyploidization history and plant inulin production.</title>
        <authorList>
            <person name="Fan W."/>
            <person name="Wang S."/>
            <person name="Wang H."/>
            <person name="Wang A."/>
            <person name="Jiang F."/>
            <person name="Liu H."/>
            <person name="Zhao H."/>
            <person name="Xu D."/>
            <person name="Zhang Y."/>
        </authorList>
    </citation>
    <scope>NUCLEOTIDE SEQUENCE [LARGE SCALE GENOMIC DNA]</scope>
    <source>
        <strain evidence="2">cv. Yunnan</strain>
    </source>
</reference>